<evidence type="ECO:0000313" key="1">
    <source>
        <dbReference type="EMBL" id="KAF6030438.1"/>
    </source>
</evidence>
<dbReference type="EMBL" id="VXIV02001709">
    <property type="protein sequence ID" value="KAF6030438.1"/>
    <property type="molecule type" value="Genomic_DNA"/>
</dbReference>
<evidence type="ECO:0000313" key="2">
    <source>
        <dbReference type="Proteomes" id="UP000593567"/>
    </source>
</evidence>
<organism evidence="1 2">
    <name type="scientific">Bugula neritina</name>
    <name type="common">Brown bryozoan</name>
    <name type="synonym">Sertularia neritina</name>
    <dbReference type="NCBI Taxonomy" id="10212"/>
    <lineage>
        <taxon>Eukaryota</taxon>
        <taxon>Metazoa</taxon>
        <taxon>Spiralia</taxon>
        <taxon>Lophotrochozoa</taxon>
        <taxon>Bryozoa</taxon>
        <taxon>Gymnolaemata</taxon>
        <taxon>Cheilostomatida</taxon>
        <taxon>Flustrina</taxon>
        <taxon>Buguloidea</taxon>
        <taxon>Bugulidae</taxon>
        <taxon>Bugula</taxon>
    </lineage>
</organism>
<protein>
    <submittedName>
        <fullName evidence="1">Uncharacterized protein</fullName>
    </submittedName>
</protein>
<reference evidence="1" key="1">
    <citation type="submission" date="2020-06" db="EMBL/GenBank/DDBJ databases">
        <title>Draft genome of Bugula neritina, a colonial animal packing powerful symbionts and potential medicines.</title>
        <authorList>
            <person name="Rayko M."/>
        </authorList>
    </citation>
    <scope>NUCLEOTIDE SEQUENCE [LARGE SCALE GENOMIC DNA]</scope>
    <source>
        <strain evidence="1">Kwan_BN1</strain>
    </source>
</reference>
<name>A0A7J7JYN0_BUGNE</name>
<keyword evidence="2" id="KW-1185">Reference proteome</keyword>
<proteinExistence type="predicted"/>
<gene>
    <name evidence="1" type="ORF">EB796_011279</name>
</gene>
<accession>A0A7J7JYN0</accession>
<dbReference type="Proteomes" id="UP000593567">
    <property type="component" value="Unassembled WGS sequence"/>
</dbReference>
<dbReference type="AlphaFoldDB" id="A0A7J7JYN0"/>
<comment type="caution">
    <text evidence="1">The sequence shown here is derived from an EMBL/GenBank/DDBJ whole genome shotgun (WGS) entry which is preliminary data.</text>
</comment>
<sequence length="72" mass="8307">MLIHYLSIHLFPLKINYGVAEGSESSEDEFDGVMMASKRIQIYMQTSSGHVLAMYRPVLFHKKVCKILVYLK</sequence>